<evidence type="ECO:0000313" key="2">
    <source>
        <dbReference type="Proteomes" id="UP000318053"/>
    </source>
</evidence>
<dbReference type="EMBL" id="SJPK01000010">
    <property type="protein sequence ID" value="TWT64692.1"/>
    <property type="molecule type" value="Genomic_DNA"/>
</dbReference>
<sequence length="176" mass="19535">MPRIDEFFAPTLDRFSPELGTAITEAPMPGLGAGPPAAELARLLGRPTALRLATNEGGNAPLPPLAMSGLWLLAGELDRSHTISQDDSSPAGSFWHGIMHRREGDYSNTAYWFRRVGGHAVLDELARRYPDDHRDAYQFINAVEAACRQQDAERIANLEQIQWTEWQLLLQDCLPA</sequence>
<comment type="caution">
    <text evidence="1">The sequence shown here is derived from an EMBL/GenBank/DDBJ whole genome shotgun (WGS) entry which is preliminary data.</text>
</comment>
<gene>
    <name evidence="1" type="ORF">CA85_38250</name>
</gene>
<reference evidence="1 2" key="1">
    <citation type="submission" date="2019-02" db="EMBL/GenBank/DDBJ databases">
        <title>Deep-cultivation of Planctomycetes and their phenomic and genomic characterization uncovers novel biology.</title>
        <authorList>
            <person name="Wiegand S."/>
            <person name="Jogler M."/>
            <person name="Boedeker C."/>
            <person name="Pinto D."/>
            <person name="Vollmers J."/>
            <person name="Rivas-Marin E."/>
            <person name="Kohn T."/>
            <person name="Peeters S.H."/>
            <person name="Heuer A."/>
            <person name="Rast P."/>
            <person name="Oberbeckmann S."/>
            <person name="Bunk B."/>
            <person name="Jeske O."/>
            <person name="Meyerdierks A."/>
            <person name="Storesund J.E."/>
            <person name="Kallscheuer N."/>
            <person name="Luecker S."/>
            <person name="Lage O.M."/>
            <person name="Pohl T."/>
            <person name="Merkel B.J."/>
            <person name="Hornburger P."/>
            <person name="Mueller R.-W."/>
            <person name="Bruemmer F."/>
            <person name="Labrenz M."/>
            <person name="Spormann A.M."/>
            <person name="Op Den Camp H."/>
            <person name="Overmann J."/>
            <person name="Amann R."/>
            <person name="Jetten M.S.M."/>
            <person name="Mascher T."/>
            <person name="Medema M.H."/>
            <person name="Devos D.P."/>
            <person name="Kaster A.-K."/>
            <person name="Ovreas L."/>
            <person name="Rohde M."/>
            <person name="Galperin M.Y."/>
            <person name="Jogler C."/>
        </authorList>
    </citation>
    <scope>NUCLEOTIDE SEQUENCE [LARGE SCALE GENOMIC DNA]</scope>
    <source>
        <strain evidence="1 2">CA85</strain>
    </source>
</reference>
<dbReference type="OrthoDB" id="370799at2"/>
<proteinExistence type="predicted"/>
<dbReference type="AlphaFoldDB" id="A0A5C5XSM3"/>
<keyword evidence="2" id="KW-1185">Reference proteome</keyword>
<accession>A0A5C5XSM3</accession>
<organism evidence="1 2">
    <name type="scientific">Allorhodopirellula solitaria</name>
    <dbReference type="NCBI Taxonomy" id="2527987"/>
    <lineage>
        <taxon>Bacteria</taxon>
        <taxon>Pseudomonadati</taxon>
        <taxon>Planctomycetota</taxon>
        <taxon>Planctomycetia</taxon>
        <taxon>Pirellulales</taxon>
        <taxon>Pirellulaceae</taxon>
        <taxon>Allorhodopirellula</taxon>
    </lineage>
</organism>
<evidence type="ECO:0000313" key="1">
    <source>
        <dbReference type="EMBL" id="TWT64692.1"/>
    </source>
</evidence>
<name>A0A5C5XSM3_9BACT</name>
<protein>
    <submittedName>
        <fullName evidence="1">Uncharacterized protein</fullName>
    </submittedName>
</protein>
<dbReference type="Proteomes" id="UP000318053">
    <property type="component" value="Unassembled WGS sequence"/>
</dbReference>